<dbReference type="Proteomes" id="UP000184510">
    <property type="component" value="Unassembled WGS sequence"/>
</dbReference>
<dbReference type="OrthoDB" id="7835085at2"/>
<reference evidence="1 2" key="1">
    <citation type="submission" date="2016-11" db="EMBL/GenBank/DDBJ databases">
        <authorList>
            <person name="Jaros S."/>
            <person name="Januszkiewicz K."/>
            <person name="Wedrychowicz H."/>
        </authorList>
    </citation>
    <scope>NUCLEOTIDE SEQUENCE [LARGE SCALE GENOMIC DNA]</scope>
    <source>
        <strain evidence="1 2">DSM 18772</strain>
    </source>
</reference>
<protein>
    <recommendedName>
        <fullName evidence="3">Polysaccharide pyruvyl transferase</fullName>
    </recommendedName>
</protein>
<proteinExistence type="predicted"/>
<dbReference type="EMBL" id="FQYR01000002">
    <property type="protein sequence ID" value="SHI85144.1"/>
    <property type="molecule type" value="Genomic_DNA"/>
</dbReference>
<evidence type="ECO:0000313" key="1">
    <source>
        <dbReference type="EMBL" id="SHI85144.1"/>
    </source>
</evidence>
<dbReference type="InParanoid" id="A0A1M6EI32"/>
<keyword evidence="2" id="KW-1185">Reference proteome</keyword>
<organism evidence="1 2">
    <name type="scientific">Rubritalea squalenifaciens DSM 18772</name>
    <dbReference type="NCBI Taxonomy" id="1123071"/>
    <lineage>
        <taxon>Bacteria</taxon>
        <taxon>Pseudomonadati</taxon>
        <taxon>Verrucomicrobiota</taxon>
        <taxon>Verrucomicrobiia</taxon>
        <taxon>Verrucomicrobiales</taxon>
        <taxon>Rubritaleaceae</taxon>
        <taxon>Rubritalea</taxon>
    </lineage>
</organism>
<accession>A0A1M6EI32</accession>
<dbReference type="RefSeq" id="WP_143158398.1">
    <property type="nucleotide sequence ID" value="NZ_FQYR01000002.1"/>
</dbReference>
<sequence length="259" mass="29608">MKIYNVFRRDESNAGDWYSPAFRYFPFLGQETLDIACDPAPEEPAILIFGGGGLISPGGSFKDIHRFFNDRHHCIGWGVGENWTINMDDGFYPKQPLHYPEWLSNFKLLGLRDFCNPYEHVPCASCFHEAFDQDYEVQHEVGIYQHKRMHLPKKGFPALSNNGADMNEKIAFIGSCETIVTNSYHGIYWALLLGKKVISVPFASKFYGISPDLTHCPPWDIDIDAAQAPEDPKAYLRECRDLNKQFGKKVESYISQLNQ</sequence>
<name>A0A1M6EI32_9BACT</name>
<gene>
    <name evidence="1" type="ORF">SAMN02745181_1035</name>
</gene>
<evidence type="ECO:0000313" key="2">
    <source>
        <dbReference type="Proteomes" id="UP000184510"/>
    </source>
</evidence>
<evidence type="ECO:0008006" key="3">
    <source>
        <dbReference type="Google" id="ProtNLM"/>
    </source>
</evidence>
<dbReference type="STRING" id="1123071.SAMN02745181_1035"/>
<dbReference type="AlphaFoldDB" id="A0A1M6EI32"/>